<protein>
    <submittedName>
        <fullName evidence="2">RidA/YER057c/UK114 superfamily, group 7, YjgH-like protein</fullName>
    </submittedName>
</protein>
<gene>
    <name evidence="2" type="ORF">AVDCRST_MAG91-448</name>
</gene>
<dbReference type="AlphaFoldDB" id="A0A6J4S3Z0"/>
<reference evidence="2" key="1">
    <citation type="submission" date="2020-02" db="EMBL/GenBank/DDBJ databases">
        <authorList>
            <person name="Meier V. D."/>
        </authorList>
    </citation>
    <scope>NUCLEOTIDE SEQUENCE</scope>
    <source>
        <strain evidence="2">AVDCRST_MAG91</strain>
    </source>
</reference>
<feature type="compositionally biased region" description="Basic and acidic residues" evidence="1">
    <location>
        <begin position="118"/>
        <end position="129"/>
    </location>
</feature>
<feature type="non-terminal residue" evidence="2">
    <location>
        <position position="129"/>
    </location>
</feature>
<feature type="non-terminal residue" evidence="2">
    <location>
        <position position="1"/>
    </location>
</feature>
<feature type="compositionally biased region" description="Basic and acidic residues" evidence="1">
    <location>
        <begin position="75"/>
        <end position="93"/>
    </location>
</feature>
<name>A0A6J4S3Z0_9SPHN</name>
<sequence>VQTRCDIPRGSSGSLRDEQLLGGGPLGRPAIRVRSGREPGGRVPRTGLRTAGATGFRQSRGRAQGRRLHVGRHRGRDDLPHGPGHAVREDLPDPARGIRPSPLPELDGGRRQLAGGFRFRDQGRRADPV</sequence>
<feature type="region of interest" description="Disordered" evidence="1">
    <location>
        <begin position="1"/>
        <end position="129"/>
    </location>
</feature>
<organism evidence="2">
    <name type="scientific">uncultured Sphingomonadaceae bacterium</name>
    <dbReference type="NCBI Taxonomy" id="169976"/>
    <lineage>
        <taxon>Bacteria</taxon>
        <taxon>Pseudomonadati</taxon>
        <taxon>Pseudomonadota</taxon>
        <taxon>Alphaproteobacteria</taxon>
        <taxon>Sphingomonadales</taxon>
        <taxon>Sphingomonadaceae</taxon>
        <taxon>environmental samples</taxon>
    </lineage>
</organism>
<dbReference type="EMBL" id="CADCVX010000101">
    <property type="protein sequence ID" value="CAA9489199.1"/>
    <property type="molecule type" value="Genomic_DNA"/>
</dbReference>
<evidence type="ECO:0000256" key="1">
    <source>
        <dbReference type="SAM" id="MobiDB-lite"/>
    </source>
</evidence>
<evidence type="ECO:0000313" key="2">
    <source>
        <dbReference type="EMBL" id="CAA9489199.1"/>
    </source>
</evidence>
<feature type="compositionally biased region" description="Basic residues" evidence="1">
    <location>
        <begin position="59"/>
        <end position="74"/>
    </location>
</feature>
<proteinExistence type="predicted"/>
<accession>A0A6J4S3Z0</accession>